<dbReference type="GO" id="GO:0003677">
    <property type="term" value="F:DNA binding"/>
    <property type="evidence" value="ECO:0007669"/>
    <property type="project" value="InterPro"/>
</dbReference>
<dbReference type="CDD" id="cd00093">
    <property type="entry name" value="HTH_XRE"/>
    <property type="match status" value="1"/>
</dbReference>
<evidence type="ECO:0000259" key="1">
    <source>
        <dbReference type="PROSITE" id="PS50943"/>
    </source>
</evidence>
<dbReference type="PANTHER" id="PTHR37038:SF13">
    <property type="entry name" value="HTH CRO_C1-TYPE DOMAIN-CONTAINING PROTEIN"/>
    <property type="match status" value="1"/>
</dbReference>
<organism evidence="2 3">
    <name type="scientific">Listeria immobilis</name>
    <dbReference type="NCBI Taxonomy" id="2713502"/>
    <lineage>
        <taxon>Bacteria</taxon>
        <taxon>Bacillati</taxon>
        <taxon>Bacillota</taxon>
        <taxon>Bacilli</taxon>
        <taxon>Bacillales</taxon>
        <taxon>Listeriaceae</taxon>
        <taxon>Listeria</taxon>
    </lineage>
</organism>
<dbReference type="InterPro" id="IPR011990">
    <property type="entry name" value="TPR-like_helical_dom_sf"/>
</dbReference>
<sequence length="293" mass="34866">MKTIGETLKYIRKSKNLTQKEVYTNIISRASYQNFESNKQTPSIAVLNQLLNVLGMSKEEFFFVQNNKRLNARGELKYLYDQINTSLEEDKITNLIKKNYTYLEKNSNDYEIHHLTKCLEALTILQKEDDFKKAKEIVSYIWKEKMKQDELYLTDIKILASIFYIFPEETALNIAKRINKELKTYQKFENTIRLQISILLNTSSFLLMHNKIKEAELFVNDVLRLAKDNKYYLQWAVAIGKKGIIQFLLNKKDYKQNIEKCYKLLEYMDEPLQLEDFKTELNKYQIPLPKTQE</sequence>
<comment type="caution">
    <text evidence="2">The sequence shown here is derived from an EMBL/GenBank/DDBJ whole genome shotgun (WGS) entry which is preliminary data.</text>
</comment>
<dbReference type="Gene3D" id="1.25.40.10">
    <property type="entry name" value="Tetratricopeptide repeat domain"/>
    <property type="match status" value="1"/>
</dbReference>
<dbReference type="InterPro" id="IPR010057">
    <property type="entry name" value="Transcription_activator_Rgg_C"/>
</dbReference>
<dbReference type="Proteomes" id="UP000561617">
    <property type="component" value="Unassembled WGS sequence"/>
</dbReference>
<name>A0A7X0X9I7_9LIST</name>
<accession>A0A7X0X9I7</accession>
<dbReference type="InterPro" id="IPR001387">
    <property type="entry name" value="Cro/C1-type_HTH"/>
</dbReference>
<dbReference type="RefSeq" id="WP_185381596.1">
    <property type="nucleotide sequence ID" value="NZ_JAASTW010000025.1"/>
</dbReference>
<dbReference type="InterPro" id="IPR010982">
    <property type="entry name" value="Lambda_DNA-bd_dom_sf"/>
</dbReference>
<dbReference type="SUPFAM" id="SSF47413">
    <property type="entry name" value="lambda repressor-like DNA-binding domains"/>
    <property type="match status" value="1"/>
</dbReference>
<gene>
    <name evidence="2" type="ORF">HCJ38_13935</name>
</gene>
<reference evidence="2 3" key="1">
    <citation type="submission" date="2020-03" db="EMBL/GenBank/DDBJ databases">
        <title>Soil Listeria distribution.</title>
        <authorList>
            <person name="Liao J."/>
            <person name="Wiedmann M."/>
        </authorList>
    </citation>
    <scope>NUCLEOTIDE SEQUENCE [LARGE SCALE GENOMIC DNA]</scope>
    <source>
        <strain evidence="2 3">FSL L7-1554</strain>
    </source>
</reference>
<dbReference type="AlphaFoldDB" id="A0A7X0X9I7"/>
<evidence type="ECO:0000313" key="2">
    <source>
        <dbReference type="EMBL" id="MBC1490088.1"/>
    </source>
</evidence>
<feature type="domain" description="HTH cro/C1-type" evidence="1">
    <location>
        <begin position="8"/>
        <end position="61"/>
    </location>
</feature>
<dbReference type="EMBL" id="JAASTW010000025">
    <property type="protein sequence ID" value="MBC1490088.1"/>
    <property type="molecule type" value="Genomic_DNA"/>
</dbReference>
<dbReference type="Pfam" id="PF01381">
    <property type="entry name" value="HTH_3"/>
    <property type="match status" value="1"/>
</dbReference>
<protein>
    <submittedName>
        <fullName evidence="2">Helix-turn-helix transcriptional regulator</fullName>
    </submittedName>
</protein>
<dbReference type="InterPro" id="IPR053163">
    <property type="entry name" value="HTH-type_regulator_Rgg"/>
</dbReference>
<dbReference type="PROSITE" id="PS50943">
    <property type="entry name" value="HTH_CROC1"/>
    <property type="match status" value="1"/>
</dbReference>
<dbReference type="Pfam" id="PF21259">
    <property type="entry name" value="Rgg_C"/>
    <property type="match status" value="1"/>
</dbReference>
<evidence type="ECO:0000313" key="3">
    <source>
        <dbReference type="Proteomes" id="UP000561617"/>
    </source>
</evidence>
<dbReference type="SMART" id="SM00530">
    <property type="entry name" value="HTH_XRE"/>
    <property type="match status" value="1"/>
</dbReference>
<dbReference type="PANTHER" id="PTHR37038">
    <property type="entry name" value="TRANSCRIPTIONAL REGULATOR-RELATED"/>
    <property type="match status" value="1"/>
</dbReference>
<proteinExistence type="predicted"/>